<evidence type="ECO:0000313" key="1">
    <source>
        <dbReference type="EMBL" id="VVO30992.1"/>
    </source>
</evidence>
<dbReference type="AlphaFoldDB" id="A0A5E7EWW3"/>
<evidence type="ECO:0000313" key="2">
    <source>
        <dbReference type="Proteomes" id="UP000379480"/>
    </source>
</evidence>
<accession>A0A5E7EWW3</accession>
<name>A0A5E7EWW3_PSEFL</name>
<protein>
    <submittedName>
        <fullName evidence="1">Uncharacterized protein</fullName>
    </submittedName>
</protein>
<gene>
    <name evidence="1" type="ORF">PS723_04990</name>
</gene>
<dbReference type="Proteomes" id="UP000379480">
    <property type="component" value="Unassembled WGS sequence"/>
</dbReference>
<dbReference type="EMBL" id="CABVHY010000029">
    <property type="protein sequence ID" value="VVO30992.1"/>
    <property type="molecule type" value="Genomic_DNA"/>
</dbReference>
<organism evidence="1 2">
    <name type="scientific">Pseudomonas fluorescens</name>
    <dbReference type="NCBI Taxonomy" id="294"/>
    <lineage>
        <taxon>Bacteria</taxon>
        <taxon>Pseudomonadati</taxon>
        <taxon>Pseudomonadota</taxon>
        <taxon>Gammaproteobacteria</taxon>
        <taxon>Pseudomonadales</taxon>
        <taxon>Pseudomonadaceae</taxon>
        <taxon>Pseudomonas</taxon>
    </lineage>
</organism>
<sequence length="77" mass="8561">MVTRLQETNRFEAVGRSGHTYTIIESTSQTALDAMNGGDSGWTNGSIYLRALYFGPVSQINESEFLIFLNGEKVKKL</sequence>
<proteinExistence type="predicted"/>
<dbReference type="RefSeq" id="WP_150806277.1">
    <property type="nucleotide sequence ID" value="NZ_CABVHY010000029.1"/>
</dbReference>
<reference evidence="1 2" key="1">
    <citation type="submission" date="2019-09" db="EMBL/GenBank/DDBJ databases">
        <authorList>
            <person name="Chandra G."/>
            <person name="Truman W A."/>
        </authorList>
    </citation>
    <scope>NUCLEOTIDE SEQUENCE [LARGE SCALE GENOMIC DNA]</scope>
    <source>
        <strain evidence="1">PS723</strain>
    </source>
</reference>
<dbReference type="OrthoDB" id="6999434at2"/>